<name>A0A447IMS0_9RHOB</name>
<dbReference type="GO" id="GO:0005886">
    <property type="term" value="C:plasma membrane"/>
    <property type="evidence" value="ECO:0007669"/>
    <property type="project" value="UniProtKB-SubCell"/>
</dbReference>
<dbReference type="InterPro" id="IPR055348">
    <property type="entry name" value="DctQ"/>
</dbReference>
<dbReference type="PANTHER" id="PTHR35011">
    <property type="entry name" value="2,3-DIKETO-L-GULONATE TRAP TRANSPORTER SMALL PERMEASE PROTEIN YIAM"/>
    <property type="match status" value="1"/>
</dbReference>
<dbReference type="GO" id="GO:0022857">
    <property type="term" value="F:transmembrane transporter activity"/>
    <property type="evidence" value="ECO:0007669"/>
    <property type="project" value="UniProtKB-UniRule"/>
</dbReference>
<evidence type="ECO:0000256" key="4">
    <source>
        <dbReference type="ARBA" id="ARBA00022519"/>
    </source>
</evidence>
<keyword evidence="4 9" id="KW-0997">Cell inner membrane</keyword>
<feature type="domain" description="Tripartite ATP-independent periplasmic transporters DctQ component" evidence="10">
    <location>
        <begin position="23"/>
        <end position="152"/>
    </location>
</feature>
<evidence type="ECO:0000256" key="7">
    <source>
        <dbReference type="ARBA" id="ARBA00023136"/>
    </source>
</evidence>
<feature type="transmembrane region" description="Helical" evidence="9">
    <location>
        <begin position="12"/>
        <end position="35"/>
    </location>
</feature>
<dbReference type="AlphaFoldDB" id="A0A447IMS0"/>
<dbReference type="RefSeq" id="WP_126154447.1">
    <property type="nucleotide sequence ID" value="NZ_UZWE01000029.1"/>
</dbReference>
<dbReference type="Pfam" id="PF04290">
    <property type="entry name" value="DctQ"/>
    <property type="match status" value="1"/>
</dbReference>
<evidence type="ECO:0000256" key="8">
    <source>
        <dbReference type="ARBA" id="ARBA00038436"/>
    </source>
</evidence>
<comment type="subunit">
    <text evidence="9">The complex comprises the extracytoplasmic solute receptor protein and the two transmembrane proteins.</text>
</comment>
<evidence type="ECO:0000313" key="12">
    <source>
        <dbReference type="Proteomes" id="UP000270743"/>
    </source>
</evidence>
<feature type="transmembrane region" description="Helical" evidence="9">
    <location>
        <begin position="47"/>
        <end position="65"/>
    </location>
</feature>
<dbReference type="EMBL" id="UZWE01000029">
    <property type="protein sequence ID" value="VDS08801.1"/>
    <property type="molecule type" value="Genomic_DNA"/>
</dbReference>
<dbReference type="OrthoDB" id="4964541at2"/>
<evidence type="ECO:0000256" key="2">
    <source>
        <dbReference type="ARBA" id="ARBA00022448"/>
    </source>
</evidence>
<gene>
    <name evidence="11" type="primary">yiaM_2</name>
    <name evidence="11" type="ORF">PARHAE_01985</name>
</gene>
<keyword evidence="12" id="KW-1185">Reference proteome</keyword>
<dbReference type="GO" id="GO:0015740">
    <property type="term" value="P:C4-dicarboxylate transport"/>
    <property type="evidence" value="ECO:0007669"/>
    <property type="project" value="TreeGrafter"/>
</dbReference>
<keyword evidence="5 9" id="KW-0812">Transmembrane</keyword>
<evidence type="ECO:0000313" key="11">
    <source>
        <dbReference type="EMBL" id="VDS08801.1"/>
    </source>
</evidence>
<evidence type="ECO:0000256" key="6">
    <source>
        <dbReference type="ARBA" id="ARBA00022989"/>
    </source>
</evidence>
<protein>
    <recommendedName>
        <fullName evidence="9">TRAP transporter small permease protein</fullName>
    </recommendedName>
</protein>
<comment type="subcellular location">
    <subcellularLocation>
        <location evidence="1 9">Cell inner membrane</location>
        <topology evidence="1 9">Multi-pass membrane protein</topology>
    </subcellularLocation>
</comment>
<comment type="similarity">
    <text evidence="8 9">Belongs to the TRAP transporter small permease family.</text>
</comment>
<keyword evidence="3" id="KW-1003">Cell membrane</keyword>
<dbReference type="Proteomes" id="UP000270743">
    <property type="component" value="Unassembled WGS sequence"/>
</dbReference>
<evidence type="ECO:0000256" key="1">
    <source>
        <dbReference type="ARBA" id="ARBA00004429"/>
    </source>
</evidence>
<evidence type="ECO:0000259" key="10">
    <source>
        <dbReference type="Pfam" id="PF04290"/>
    </source>
</evidence>
<feature type="transmembrane region" description="Helical" evidence="9">
    <location>
        <begin position="85"/>
        <end position="107"/>
    </location>
</feature>
<organism evidence="11 12">
    <name type="scientific">Paracoccus haematequi</name>
    <dbReference type="NCBI Taxonomy" id="2491866"/>
    <lineage>
        <taxon>Bacteria</taxon>
        <taxon>Pseudomonadati</taxon>
        <taxon>Pseudomonadota</taxon>
        <taxon>Alphaproteobacteria</taxon>
        <taxon>Rhodobacterales</taxon>
        <taxon>Paracoccaceae</taxon>
        <taxon>Paracoccus</taxon>
    </lineage>
</organism>
<comment type="function">
    <text evidence="9">Part of the tripartite ATP-independent periplasmic (TRAP) transport system.</text>
</comment>
<proteinExistence type="inferred from homology"/>
<keyword evidence="6 9" id="KW-1133">Transmembrane helix</keyword>
<dbReference type="InterPro" id="IPR007387">
    <property type="entry name" value="TRAP_DctQ"/>
</dbReference>
<evidence type="ECO:0000256" key="3">
    <source>
        <dbReference type="ARBA" id="ARBA00022475"/>
    </source>
</evidence>
<sequence>MERLGKLALLALRVFMVAAMTTMIVLVFLNVVLRYGFNSGVSMSEELSRTLFVWLTFMGAVLALYDHGHLGVDTLISRLPRSGQILCAILGDGLMLFCSGLLLIGSWKQVLINWGNAAPVSGLPIGLTHLAAFVSSLGLIVVIGAHLLRVLTGRAGSRDLVQVVESEDIAPEIRPEAAR</sequence>
<keyword evidence="2 9" id="KW-0813">Transport</keyword>
<feature type="transmembrane region" description="Helical" evidence="9">
    <location>
        <begin position="127"/>
        <end position="148"/>
    </location>
</feature>
<dbReference type="PANTHER" id="PTHR35011:SF2">
    <property type="entry name" value="2,3-DIKETO-L-GULONATE TRAP TRANSPORTER SMALL PERMEASE PROTEIN YIAM"/>
    <property type="match status" value="1"/>
</dbReference>
<accession>A0A447IMS0</accession>
<evidence type="ECO:0000256" key="5">
    <source>
        <dbReference type="ARBA" id="ARBA00022692"/>
    </source>
</evidence>
<evidence type="ECO:0000256" key="9">
    <source>
        <dbReference type="RuleBase" id="RU369079"/>
    </source>
</evidence>
<keyword evidence="7 9" id="KW-0472">Membrane</keyword>
<reference evidence="11 12" key="1">
    <citation type="submission" date="2018-12" db="EMBL/GenBank/DDBJ databases">
        <authorList>
            <person name="Criscuolo A."/>
        </authorList>
    </citation>
    <scope>NUCLEOTIDE SEQUENCE [LARGE SCALE GENOMIC DNA]</scope>
    <source>
        <strain evidence="11">ACIP1116241</strain>
    </source>
</reference>